<dbReference type="PANTHER" id="PTHR19288">
    <property type="entry name" value="4-NITROPHENYLPHOSPHATASE-RELATED"/>
    <property type="match status" value="1"/>
</dbReference>
<sequence>MVVSIKKATDQEKLAAFQNYDAWVFDLDGAPWSHYSNSCRVVRHGYFPRATFRPPGASAPGVIANSLISGIARCAGTIWKGSGLVPGAKEFIELLRSYQKKVFFVTNNATKSRVTNATKLTGLGIAATTAEVYTSSFAAAAYLKTTGFRKKAYVVGEKGLVDELSAAGITCVGGPEHVGKEVDWTEPEPQVEIDPEIGAVVVGLDRYINYYKLQYATTCLVNNSSCMFIACNTDSRGHFSSSQEWAGAGTMVAAIIGSSEREPMLLGKPASFILDHLCATHQISRDKCVVVGDRLDTDILWGNQNGVATCCVLTGVTSEAQLLSPENKVQPKLYVDSLGDFLTVKPLLPTSCTIM</sequence>
<dbReference type="Proteomes" id="UP000747399">
    <property type="component" value="Unassembled WGS sequence"/>
</dbReference>
<evidence type="ECO:0000256" key="6">
    <source>
        <dbReference type="PIRSR" id="PIRSR000915-3"/>
    </source>
</evidence>
<protein>
    <recommendedName>
        <fullName evidence="3">phosphoglycolate phosphatase</fullName>
        <ecNumber evidence="3">3.1.3.18</ecNumber>
    </recommendedName>
</protein>
<dbReference type="AlphaFoldDB" id="A0A8J4AUH1"/>
<comment type="caution">
    <text evidence="7">The sequence shown here is derived from an EMBL/GenBank/DDBJ whole genome shotgun (WGS) entry which is preliminary data.</text>
</comment>
<evidence type="ECO:0000256" key="2">
    <source>
        <dbReference type="ARBA" id="ARBA00006171"/>
    </source>
</evidence>
<dbReference type="InterPro" id="IPR036412">
    <property type="entry name" value="HAD-like_sf"/>
</dbReference>
<evidence type="ECO:0000256" key="5">
    <source>
        <dbReference type="PIRSR" id="PIRSR000915-2"/>
    </source>
</evidence>
<evidence type="ECO:0000256" key="1">
    <source>
        <dbReference type="ARBA" id="ARBA00000830"/>
    </source>
</evidence>
<dbReference type="FunFam" id="3.40.50.1000:FF:000039">
    <property type="entry name" value="Phosphoglycolate phosphatase"/>
    <property type="match status" value="1"/>
</dbReference>
<dbReference type="InterPro" id="IPR006357">
    <property type="entry name" value="HAD-SF_hydro_IIA"/>
</dbReference>
<dbReference type="SUPFAM" id="SSF56784">
    <property type="entry name" value="HAD-like"/>
    <property type="match status" value="1"/>
</dbReference>
<comment type="catalytic activity">
    <reaction evidence="1">
        <text>2-phosphoglycolate + H2O = glycolate + phosphate</text>
        <dbReference type="Rhea" id="RHEA:14369"/>
        <dbReference type="ChEBI" id="CHEBI:15377"/>
        <dbReference type="ChEBI" id="CHEBI:29805"/>
        <dbReference type="ChEBI" id="CHEBI:43474"/>
        <dbReference type="ChEBI" id="CHEBI:58033"/>
        <dbReference type="EC" id="3.1.3.18"/>
    </reaction>
</comment>
<dbReference type="GO" id="GO:0005737">
    <property type="term" value="C:cytoplasm"/>
    <property type="evidence" value="ECO:0007669"/>
    <property type="project" value="TreeGrafter"/>
</dbReference>
<evidence type="ECO:0000256" key="4">
    <source>
        <dbReference type="ARBA" id="ARBA00022801"/>
    </source>
</evidence>
<evidence type="ECO:0000313" key="7">
    <source>
        <dbReference type="EMBL" id="GIL45829.1"/>
    </source>
</evidence>
<evidence type="ECO:0000256" key="3">
    <source>
        <dbReference type="ARBA" id="ARBA00013078"/>
    </source>
</evidence>
<accession>A0A8J4AUH1</accession>
<dbReference type="EC" id="3.1.3.18" evidence="3"/>
<dbReference type="GO" id="GO:0008967">
    <property type="term" value="F:phosphoglycolate phosphatase activity"/>
    <property type="evidence" value="ECO:0007669"/>
    <property type="project" value="UniProtKB-EC"/>
</dbReference>
<gene>
    <name evidence="7" type="ORF">Vafri_2967</name>
</gene>
<organism evidence="7 8">
    <name type="scientific">Volvox africanus</name>
    <dbReference type="NCBI Taxonomy" id="51714"/>
    <lineage>
        <taxon>Eukaryota</taxon>
        <taxon>Viridiplantae</taxon>
        <taxon>Chlorophyta</taxon>
        <taxon>core chlorophytes</taxon>
        <taxon>Chlorophyceae</taxon>
        <taxon>CS clade</taxon>
        <taxon>Chlamydomonadales</taxon>
        <taxon>Volvocaceae</taxon>
        <taxon>Volvox</taxon>
    </lineage>
</organism>
<dbReference type="InterPro" id="IPR023214">
    <property type="entry name" value="HAD_sf"/>
</dbReference>
<reference evidence="7" key="1">
    <citation type="journal article" date="2021" name="Proc. Natl. Acad. Sci. U.S.A.">
        <title>Three genomes in the algal genus Volvox reveal the fate of a haploid sex-determining region after a transition to homothallism.</title>
        <authorList>
            <person name="Yamamoto K."/>
            <person name="Hamaji T."/>
            <person name="Kawai-Toyooka H."/>
            <person name="Matsuzaki R."/>
            <person name="Takahashi F."/>
            <person name="Nishimura Y."/>
            <person name="Kawachi M."/>
            <person name="Noguchi H."/>
            <person name="Minakuchi Y."/>
            <person name="Umen J.G."/>
            <person name="Toyoda A."/>
            <person name="Nozaki H."/>
        </authorList>
    </citation>
    <scope>NUCLEOTIDE SEQUENCE</scope>
    <source>
        <strain evidence="7">NIES-3780</strain>
    </source>
</reference>
<keyword evidence="4" id="KW-0378">Hydrolase</keyword>
<comment type="cofactor">
    <cofactor evidence="6">
        <name>Mg(2+)</name>
        <dbReference type="ChEBI" id="CHEBI:18420"/>
    </cofactor>
    <text evidence="6">Divalent metal ions. Mg(2+) is the most effective.</text>
</comment>
<dbReference type="Gene3D" id="3.40.50.1000">
    <property type="entry name" value="HAD superfamily/HAD-like"/>
    <property type="match status" value="2"/>
</dbReference>
<comment type="similarity">
    <text evidence="2">Belongs to the HAD-like hydrolase superfamily. CbbY/CbbZ/Gph/YieH family.</text>
</comment>
<name>A0A8J4AUH1_9CHLO</name>
<feature type="binding site" evidence="6">
    <location>
        <position position="293"/>
    </location>
    <ligand>
        <name>Mg(2+)</name>
        <dbReference type="ChEBI" id="CHEBI:18420"/>
    </ligand>
</feature>
<proteinExistence type="inferred from homology"/>
<dbReference type="NCBIfam" id="TIGR01452">
    <property type="entry name" value="PGP_euk"/>
    <property type="match status" value="1"/>
</dbReference>
<keyword evidence="8" id="KW-1185">Reference proteome</keyword>
<dbReference type="PANTHER" id="PTHR19288:SF75">
    <property type="entry name" value="PHOSPHOGLYCOLATE PHOSPHATASE 2"/>
    <property type="match status" value="1"/>
</dbReference>
<keyword evidence="6" id="KW-0460">Magnesium</keyword>
<dbReference type="InterPro" id="IPR006349">
    <property type="entry name" value="PGP_euk"/>
</dbReference>
<dbReference type="PIRSF" id="PIRSF000915">
    <property type="entry name" value="PGP-type_phosphatase"/>
    <property type="match status" value="1"/>
</dbReference>
<dbReference type="Pfam" id="PF13344">
    <property type="entry name" value="Hydrolase_6"/>
    <property type="match status" value="1"/>
</dbReference>
<keyword evidence="6" id="KW-0479">Metal-binding</keyword>
<feature type="binding site" evidence="5">
    <location>
        <position position="268"/>
    </location>
    <ligand>
        <name>substrate</name>
    </ligand>
</feature>
<dbReference type="EMBL" id="BNCO01000003">
    <property type="protein sequence ID" value="GIL45829.1"/>
    <property type="molecule type" value="Genomic_DNA"/>
</dbReference>
<dbReference type="GO" id="GO:0046872">
    <property type="term" value="F:metal ion binding"/>
    <property type="evidence" value="ECO:0007669"/>
    <property type="project" value="UniProtKB-KW"/>
</dbReference>
<evidence type="ECO:0000313" key="8">
    <source>
        <dbReference type="Proteomes" id="UP000747399"/>
    </source>
</evidence>
<dbReference type="NCBIfam" id="TIGR01460">
    <property type="entry name" value="HAD-SF-IIA"/>
    <property type="match status" value="1"/>
</dbReference>
<dbReference type="Pfam" id="PF13242">
    <property type="entry name" value="Hydrolase_like"/>
    <property type="match status" value="1"/>
</dbReference>